<keyword evidence="6" id="KW-0813">Transport</keyword>
<dbReference type="GO" id="GO:0043020">
    <property type="term" value="C:NADPH oxidase complex"/>
    <property type="evidence" value="ECO:0007669"/>
    <property type="project" value="TreeGrafter"/>
</dbReference>
<dbReference type="InterPro" id="IPR050369">
    <property type="entry name" value="RBOH/FRE"/>
</dbReference>
<dbReference type="GO" id="GO:0006811">
    <property type="term" value="P:monoatomic ion transport"/>
    <property type="evidence" value="ECO:0007669"/>
    <property type="project" value="UniProtKB-KW"/>
</dbReference>
<keyword evidence="2 8" id="KW-0812">Transmembrane</keyword>
<keyword evidence="11" id="KW-1185">Reference proteome</keyword>
<evidence type="ECO:0000256" key="4">
    <source>
        <dbReference type="ARBA" id="ARBA00022989"/>
    </source>
</evidence>
<gene>
    <name evidence="10" type="ORF">HDU87_006968</name>
</gene>
<dbReference type="AlphaFoldDB" id="A0AAD5TFX7"/>
<dbReference type="CDD" id="cd06186">
    <property type="entry name" value="NOX_Duox_like_FAD_NADP"/>
    <property type="match status" value="1"/>
</dbReference>
<dbReference type="GO" id="GO:0006952">
    <property type="term" value="P:defense response"/>
    <property type="evidence" value="ECO:0007669"/>
    <property type="project" value="TreeGrafter"/>
</dbReference>
<dbReference type="InterPro" id="IPR013130">
    <property type="entry name" value="Fe3_Rdtase_TM_dom"/>
</dbReference>
<dbReference type="PANTHER" id="PTHR11972">
    <property type="entry name" value="NADPH OXIDASE"/>
    <property type="match status" value="1"/>
</dbReference>
<dbReference type="Gene3D" id="3.40.50.80">
    <property type="entry name" value="Nucleotide-binding domain of ferredoxin-NADP reductase (FNR) module"/>
    <property type="match status" value="1"/>
</dbReference>
<dbReference type="PROSITE" id="PS51384">
    <property type="entry name" value="FAD_FR"/>
    <property type="match status" value="1"/>
</dbReference>
<feature type="transmembrane region" description="Helical" evidence="8">
    <location>
        <begin position="172"/>
        <end position="191"/>
    </location>
</feature>
<evidence type="ECO:0000259" key="9">
    <source>
        <dbReference type="PROSITE" id="PS51384"/>
    </source>
</evidence>
<name>A0AAD5TFX7_9FUNG</name>
<protein>
    <recommendedName>
        <fullName evidence="9">FAD-binding FR-type domain-containing protein</fullName>
    </recommendedName>
</protein>
<comment type="caution">
    <text evidence="10">The sequence shown here is derived from an EMBL/GenBank/DDBJ whole genome shotgun (WGS) entry which is preliminary data.</text>
</comment>
<sequence length="514" mass="58852">MNPLADMSSRKLLFYVLWTAFHGGIFIYGFFKQRMDKDLALLNSLGYSVATSRGAGLVLAVDACLLLLPMCRNLIRFARGLTTINKILPFDQNIFFHKCSAYSLLFFTLVHVNAHYINFFFVEEKIFDKLPLRAWQIHYTTWAGVTGHVMLMLMFFMYTSAKTQVRQKKFELFWYTHHLFVPFYICLFLHYRGCFVKSTSTGKCKPYGSNVVTIPTFCLYILERVVREYRARQSTQLTKVVFHPGNTLELRIEKPSFAYKPGQYLFLNIPGVSHFQWHPFTISSTPEEGFVSVHIRIVGDWTKNAAKLLGCYNNLDSDSTKIKMPTIRIDGPYGAPAEDFYNYESAVLVSAGIGVTPAASLLKSLWYRYYRKAPIGLRKVYFIWLARDKESFAWFQSLLSTLEQSIPTSFLEIKVYLTGKLSLDEIQNLAINDADSAFDSLTELRNKTQFGRPDWPKIFQGVRQGVESSQQSGKMKSTVGVFYCGPAVLATQLRKSCEAASGASVEFDFRKEHF</sequence>
<organism evidence="10 11">
    <name type="scientific">Geranomyces variabilis</name>
    <dbReference type="NCBI Taxonomy" id="109894"/>
    <lineage>
        <taxon>Eukaryota</taxon>
        <taxon>Fungi</taxon>
        <taxon>Fungi incertae sedis</taxon>
        <taxon>Chytridiomycota</taxon>
        <taxon>Chytridiomycota incertae sedis</taxon>
        <taxon>Chytridiomycetes</taxon>
        <taxon>Spizellomycetales</taxon>
        <taxon>Powellomycetaceae</taxon>
        <taxon>Geranomyces</taxon>
    </lineage>
</organism>
<evidence type="ECO:0000313" key="10">
    <source>
        <dbReference type="EMBL" id="KAJ3174719.1"/>
    </source>
</evidence>
<keyword evidence="6" id="KW-0406">Ion transport</keyword>
<feature type="domain" description="FAD-binding FR-type" evidence="9">
    <location>
        <begin position="224"/>
        <end position="339"/>
    </location>
</feature>
<evidence type="ECO:0000256" key="5">
    <source>
        <dbReference type="ARBA" id="ARBA00023002"/>
    </source>
</evidence>
<feature type="transmembrane region" description="Helical" evidence="8">
    <location>
        <begin position="12"/>
        <end position="31"/>
    </location>
</feature>
<evidence type="ECO:0000256" key="7">
    <source>
        <dbReference type="ARBA" id="ARBA00023136"/>
    </source>
</evidence>
<dbReference type="Pfam" id="PF08030">
    <property type="entry name" value="NAD_binding_6"/>
    <property type="match status" value="1"/>
</dbReference>
<keyword evidence="7 8" id="KW-0472">Membrane</keyword>
<evidence type="ECO:0000256" key="6">
    <source>
        <dbReference type="ARBA" id="ARBA00023065"/>
    </source>
</evidence>
<dbReference type="SFLD" id="SFLDG01168">
    <property type="entry name" value="Ferric_reductase_subgroup_(FRE"/>
    <property type="match status" value="1"/>
</dbReference>
<dbReference type="SUPFAM" id="SSF63380">
    <property type="entry name" value="Riboflavin synthase domain-like"/>
    <property type="match status" value="1"/>
</dbReference>
<evidence type="ECO:0000313" key="11">
    <source>
        <dbReference type="Proteomes" id="UP001212152"/>
    </source>
</evidence>
<feature type="transmembrane region" description="Helical" evidence="8">
    <location>
        <begin position="137"/>
        <end position="160"/>
    </location>
</feature>
<dbReference type="InterPro" id="IPR017938">
    <property type="entry name" value="Riboflavin_synthase-like_b-brl"/>
</dbReference>
<dbReference type="InterPro" id="IPR013121">
    <property type="entry name" value="Fe_red_NAD-bd_6"/>
</dbReference>
<dbReference type="EMBL" id="JADGJQ010000061">
    <property type="protein sequence ID" value="KAJ3174719.1"/>
    <property type="molecule type" value="Genomic_DNA"/>
</dbReference>
<dbReference type="SUPFAM" id="SSF52343">
    <property type="entry name" value="Ferredoxin reductase-like, C-terminal NADP-linked domain"/>
    <property type="match status" value="1"/>
</dbReference>
<dbReference type="PANTHER" id="PTHR11972:SF39">
    <property type="entry name" value="FAD-BINDING FR-TYPE DOMAIN-CONTAINING PROTEIN"/>
    <property type="match status" value="1"/>
</dbReference>
<keyword evidence="5" id="KW-0560">Oxidoreductase</keyword>
<dbReference type="SFLD" id="SFLDS00052">
    <property type="entry name" value="Ferric_Reductase_Domain"/>
    <property type="match status" value="1"/>
</dbReference>
<evidence type="ECO:0000256" key="8">
    <source>
        <dbReference type="SAM" id="Phobius"/>
    </source>
</evidence>
<dbReference type="SFLD" id="SFLDG01169">
    <property type="entry name" value="NADPH_oxidase_subgroup_(NOX)"/>
    <property type="match status" value="1"/>
</dbReference>
<dbReference type="GO" id="GO:0016175">
    <property type="term" value="F:superoxide-generating NAD(P)H oxidase activity"/>
    <property type="evidence" value="ECO:0007669"/>
    <property type="project" value="TreeGrafter"/>
</dbReference>
<keyword evidence="4 8" id="KW-1133">Transmembrane helix</keyword>
<accession>A0AAD5TFX7</accession>
<dbReference type="Proteomes" id="UP001212152">
    <property type="component" value="Unassembled WGS sequence"/>
</dbReference>
<evidence type="ECO:0000256" key="3">
    <source>
        <dbReference type="ARBA" id="ARBA00022982"/>
    </source>
</evidence>
<feature type="transmembrane region" description="Helical" evidence="8">
    <location>
        <begin position="95"/>
        <end position="117"/>
    </location>
</feature>
<evidence type="ECO:0000256" key="2">
    <source>
        <dbReference type="ARBA" id="ARBA00022692"/>
    </source>
</evidence>
<proteinExistence type="predicted"/>
<reference evidence="10" key="1">
    <citation type="submission" date="2020-05" db="EMBL/GenBank/DDBJ databases">
        <title>Phylogenomic resolution of chytrid fungi.</title>
        <authorList>
            <person name="Stajich J.E."/>
            <person name="Amses K."/>
            <person name="Simmons R."/>
            <person name="Seto K."/>
            <person name="Myers J."/>
            <person name="Bonds A."/>
            <person name="Quandt C.A."/>
            <person name="Barry K."/>
            <person name="Liu P."/>
            <person name="Grigoriev I."/>
            <person name="Longcore J.E."/>
            <person name="James T.Y."/>
        </authorList>
    </citation>
    <scope>NUCLEOTIDE SEQUENCE</scope>
    <source>
        <strain evidence="10">JEL0379</strain>
    </source>
</reference>
<dbReference type="Pfam" id="PF01794">
    <property type="entry name" value="Ferric_reduct"/>
    <property type="match status" value="1"/>
</dbReference>
<dbReference type="GO" id="GO:0042554">
    <property type="term" value="P:superoxide anion generation"/>
    <property type="evidence" value="ECO:0007669"/>
    <property type="project" value="TreeGrafter"/>
</dbReference>
<feature type="transmembrane region" description="Helical" evidence="8">
    <location>
        <begin position="51"/>
        <end position="75"/>
    </location>
</feature>
<keyword evidence="3" id="KW-0249">Electron transport</keyword>
<dbReference type="Gene3D" id="2.40.30.10">
    <property type="entry name" value="Translation factors"/>
    <property type="match status" value="1"/>
</dbReference>
<dbReference type="InterPro" id="IPR017927">
    <property type="entry name" value="FAD-bd_FR_type"/>
</dbReference>
<comment type="subcellular location">
    <subcellularLocation>
        <location evidence="1">Membrane</location>
        <topology evidence="1">Multi-pass membrane protein</topology>
    </subcellularLocation>
</comment>
<evidence type="ECO:0000256" key="1">
    <source>
        <dbReference type="ARBA" id="ARBA00004141"/>
    </source>
</evidence>
<dbReference type="Pfam" id="PF08022">
    <property type="entry name" value="FAD_binding_8"/>
    <property type="match status" value="1"/>
</dbReference>
<dbReference type="InterPro" id="IPR013112">
    <property type="entry name" value="FAD-bd_8"/>
</dbReference>
<dbReference type="InterPro" id="IPR039261">
    <property type="entry name" value="FNR_nucleotide-bd"/>
</dbReference>